<dbReference type="PANTHER" id="PTHR32089:SF112">
    <property type="entry name" value="LYSOZYME-LIKE PROTEIN-RELATED"/>
    <property type="match status" value="1"/>
</dbReference>
<proteinExistence type="inferred from homology"/>
<organism evidence="5 6">
    <name type="scientific">Bacillus daqingensis</name>
    <dbReference type="NCBI Taxonomy" id="872396"/>
    <lineage>
        <taxon>Bacteria</taxon>
        <taxon>Bacillati</taxon>
        <taxon>Bacillota</taxon>
        <taxon>Bacilli</taxon>
        <taxon>Bacillales</taxon>
        <taxon>Bacillaceae</taxon>
        <taxon>Bacillus</taxon>
    </lineage>
</organism>
<accession>A0ABV9NUH1</accession>
<dbReference type="SUPFAM" id="SSF58104">
    <property type="entry name" value="Methyl-accepting chemotaxis protein (MCP) signaling domain"/>
    <property type="match status" value="1"/>
</dbReference>
<evidence type="ECO:0000313" key="6">
    <source>
        <dbReference type="Proteomes" id="UP001595896"/>
    </source>
</evidence>
<protein>
    <submittedName>
        <fullName evidence="5">Methyl-accepting chemotaxis protein</fullName>
    </submittedName>
</protein>
<dbReference type="Pfam" id="PF00015">
    <property type="entry name" value="MCPsignal"/>
    <property type="match status" value="1"/>
</dbReference>
<keyword evidence="1 3" id="KW-0807">Transducer</keyword>
<dbReference type="Gene3D" id="1.10.287.950">
    <property type="entry name" value="Methyl-accepting chemotaxis protein"/>
    <property type="match status" value="1"/>
</dbReference>
<comment type="caution">
    <text evidence="5">The sequence shown here is derived from an EMBL/GenBank/DDBJ whole genome shotgun (WGS) entry which is preliminary data.</text>
</comment>
<comment type="similarity">
    <text evidence="2">Belongs to the methyl-accepting chemotaxis (MCP) protein family.</text>
</comment>
<dbReference type="Proteomes" id="UP001595896">
    <property type="component" value="Unassembled WGS sequence"/>
</dbReference>
<evidence type="ECO:0000256" key="2">
    <source>
        <dbReference type="ARBA" id="ARBA00029447"/>
    </source>
</evidence>
<dbReference type="PRINTS" id="PR00260">
    <property type="entry name" value="CHEMTRNSDUCR"/>
</dbReference>
<dbReference type="SMART" id="SM00283">
    <property type="entry name" value="MA"/>
    <property type="match status" value="1"/>
</dbReference>
<dbReference type="InterPro" id="IPR004089">
    <property type="entry name" value="MCPsignal_dom"/>
</dbReference>
<dbReference type="PANTHER" id="PTHR32089">
    <property type="entry name" value="METHYL-ACCEPTING CHEMOTAXIS PROTEIN MCPB"/>
    <property type="match status" value="1"/>
</dbReference>
<dbReference type="RefSeq" id="WP_377908547.1">
    <property type="nucleotide sequence ID" value="NZ_JBHSGK010000003.1"/>
</dbReference>
<name>A0ABV9NUH1_9BACI</name>
<gene>
    <name evidence="5" type="ORF">ACFO4L_01160</name>
</gene>
<evidence type="ECO:0000256" key="3">
    <source>
        <dbReference type="PROSITE-ProRule" id="PRU00284"/>
    </source>
</evidence>
<keyword evidence="6" id="KW-1185">Reference proteome</keyword>
<dbReference type="InterPro" id="IPR004090">
    <property type="entry name" value="Chemotax_Me-accpt_rcpt"/>
</dbReference>
<reference evidence="6" key="1">
    <citation type="journal article" date="2019" name="Int. J. Syst. Evol. Microbiol.">
        <title>The Global Catalogue of Microorganisms (GCM) 10K type strain sequencing project: providing services to taxonomists for standard genome sequencing and annotation.</title>
        <authorList>
            <consortium name="The Broad Institute Genomics Platform"/>
            <consortium name="The Broad Institute Genome Sequencing Center for Infectious Disease"/>
            <person name="Wu L."/>
            <person name="Ma J."/>
        </authorList>
    </citation>
    <scope>NUCLEOTIDE SEQUENCE [LARGE SCALE GENOMIC DNA]</scope>
    <source>
        <strain evidence="6">JCM 12165</strain>
    </source>
</reference>
<dbReference type="PROSITE" id="PS50111">
    <property type="entry name" value="CHEMOTAXIS_TRANSDUC_2"/>
    <property type="match status" value="1"/>
</dbReference>
<dbReference type="EMBL" id="JBHSGK010000003">
    <property type="protein sequence ID" value="MFC4735179.1"/>
    <property type="molecule type" value="Genomic_DNA"/>
</dbReference>
<sequence>MTQGASRIEEMKRISSSISDMTRQIESIAEQTNLLALNASIEAARAGEAGKGFAVVADEVRKLAENSKSITSSIMALASESSENTDQLVASLETMGQATVASDESMTNARSSFSSVKLEMESYSSMFQTNKDEMDLIVQSVRELADSTTNLSHMSNQLLQKGQKVSIL</sequence>
<evidence type="ECO:0000313" key="5">
    <source>
        <dbReference type="EMBL" id="MFC4735179.1"/>
    </source>
</evidence>
<evidence type="ECO:0000256" key="1">
    <source>
        <dbReference type="ARBA" id="ARBA00023224"/>
    </source>
</evidence>
<evidence type="ECO:0000259" key="4">
    <source>
        <dbReference type="PROSITE" id="PS50111"/>
    </source>
</evidence>
<feature type="domain" description="Methyl-accepting transducer" evidence="4">
    <location>
        <begin position="1"/>
        <end position="156"/>
    </location>
</feature>